<dbReference type="InterPro" id="IPR038765">
    <property type="entry name" value="Papain-like_cys_pep_sf"/>
</dbReference>
<comment type="caution">
    <text evidence="4">The sequence shown here is derived from an EMBL/GenBank/DDBJ whole genome shotgun (WGS) entry which is preliminary data.</text>
</comment>
<dbReference type="RefSeq" id="WP_010768332.1">
    <property type="nucleotide sequence ID" value="NZ_ASWE01000003.1"/>
</dbReference>
<feature type="compositionally biased region" description="Polar residues" evidence="1">
    <location>
        <begin position="552"/>
        <end position="565"/>
    </location>
</feature>
<evidence type="ECO:0000256" key="2">
    <source>
        <dbReference type="SAM" id="Phobius"/>
    </source>
</evidence>
<feature type="transmembrane region" description="Helical" evidence="2">
    <location>
        <begin position="36"/>
        <end position="52"/>
    </location>
</feature>
<dbReference type="Pfam" id="PF01841">
    <property type="entry name" value="Transglut_core"/>
    <property type="match status" value="1"/>
</dbReference>
<dbReference type="SUPFAM" id="SSF54001">
    <property type="entry name" value="Cysteine proteinases"/>
    <property type="match status" value="1"/>
</dbReference>
<dbReference type="PANTHER" id="PTHR42736">
    <property type="entry name" value="PROTEIN-GLUTAMINE GAMMA-GLUTAMYLTRANSFERASE"/>
    <property type="match status" value="1"/>
</dbReference>
<feature type="transmembrane region" description="Helical" evidence="2">
    <location>
        <begin position="108"/>
        <end position="128"/>
    </location>
</feature>
<keyword evidence="5" id="KW-1185">Reference proteome</keyword>
<dbReference type="InterPro" id="IPR002931">
    <property type="entry name" value="Transglutaminase-like"/>
</dbReference>
<accession>R3TR74</accession>
<dbReference type="InterPro" id="IPR052901">
    <property type="entry name" value="Bact_TGase-like"/>
</dbReference>
<dbReference type="AlphaFoldDB" id="R3TR74"/>
<evidence type="ECO:0000259" key="3">
    <source>
        <dbReference type="SMART" id="SM00460"/>
    </source>
</evidence>
<dbReference type="OrthoDB" id="9804872at2"/>
<reference evidence="4 5" key="1">
    <citation type="submission" date="2013-02" db="EMBL/GenBank/DDBJ databases">
        <title>The Genome Sequence of Enterococcus phoeniculicola BAA-412.</title>
        <authorList>
            <consortium name="The Broad Institute Genome Sequencing Platform"/>
            <consortium name="The Broad Institute Genome Sequencing Center for Infectious Disease"/>
            <person name="Earl A.M."/>
            <person name="Gilmore M.S."/>
            <person name="Lebreton F."/>
            <person name="Walker B."/>
            <person name="Young S.K."/>
            <person name="Zeng Q."/>
            <person name="Gargeya S."/>
            <person name="Fitzgerald M."/>
            <person name="Haas B."/>
            <person name="Abouelleil A."/>
            <person name="Alvarado L."/>
            <person name="Arachchi H.M."/>
            <person name="Berlin A.M."/>
            <person name="Chapman S.B."/>
            <person name="Dewar J."/>
            <person name="Goldberg J."/>
            <person name="Griggs A."/>
            <person name="Gujja S."/>
            <person name="Hansen M."/>
            <person name="Howarth C."/>
            <person name="Imamovic A."/>
            <person name="Larimer J."/>
            <person name="McCowan C."/>
            <person name="Murphy C."/>
            <person name="Neiman D."/>
            <person name="Pearson M."/>
            <person name="Priest M."/>
            <person name="Roberts A."/>
            <person name="Saif S."/>
            <person name="Shea T."/>
            <person name="Sisk P."/>
            <person name="Sykes S."/>
            <person name="Wortman J."/>
            <person name="Nusbaum C."/>
            <person name="Birren B."/>
        </authorList>
    </citation>
    <scope>NUCLEOTIDE SEQUENCE [LARGE SCALE GENOMIC DNA]</scope>
    <source>
        <strain evidence="4 5">ATCC BAA-412</strain>
    </source>
</reference>
<keyword evidence="2" id="KW-0472">Membrane</keyword>
<dbReference type="EMBL" id="AJAT01000014">
    <property type="protein sequence ID" value="EOL44039.1"/>
    <property type="molecule type" value="Genomic_DNA"/>
</dbReference>
<dbReference type="STRING" id="154621.RV11_GL000296"/>
<feature type="transmembrane region" description="Helical" evidence="2">
    <location>
        <begin position="601"/>
        <end position="620"/>
    </location>
</feature>
<dbReference type="Proteomes" id="UP000013785">
    <property type="component" value="Unassembled WGS sequence"/>
</dbReference>
<feature type="region of interest" description="Disordered" evidence="1">
    <location>
        <begin position="548"/>
        <end position="595"/>
    </location>
</feature>
<keyword evidence="2" id="KW-1133">Transmembrane helix</keyword>
<dbReference type="SMART" id="SM00460">
    <property type="entry name" value="TGc"/>
    <property type="match status" value="1"/>
</dbReference>
<feature type="transmembrane region" description="Helical" evidence="2">
    <location>
        <begin position="186"/>
        <end position="204"/>
    </location>
</feature>
<gene>
    <name evidence="4" type="ORF">UC3_01669</name>
</gene>
<evidence type="ECO:0000313" key="5">
    <source>
        <dbReference type="Proteomes" id="UP000013785"/>
    </source>
</evidence>
<proteinExistence type="predicted"/>
<feature type="transmembrane region" description="Helical" evidence="2">
    <location>
        <begin position="156"/>
        <end position="174"/>
    </location>
</feature>
<sequence>MKKRIQTKLVLTCTAYLAFLLAFTQFLSVYSVDNQLGKYFSIGFISLTVLIIPSKIFRFFFYLLSFFLSLLFFYPFTDGEFTVWVQRLMSQVGQIPQLFINRGVGGQYTMTVIFILLIVTILLMELLVEYERIGLSMGMLVLYLLMLAVYNNQDFFVPVICIIGIGIFQNYYVNRWQEAAKLKTKGALQIIFLISATTLLSIYLPTSFLSGLFTEQSTSFRNFLNEKGLYSYIQQSGLQLARTGFSENDETLGGPILEDTKIVFEAFQETAHYWRIDSKDFYTGVGWRESPEKQNTPLVDVPSATEMLVTFPGFRGAFDSEEKISLAFEQVDAYIPLPYGETKISIQSGGNGFEYNPESGRLNIKNYSNASDYQMIWKNPTYTVEELRAVGDDLPDDASAYLQVPSDLPQRVVSLASKLAEGKTSRVDKVTAIETYLKESGKYRYSKIDAVFTKEGQDYVDQFLFDSKVGYCDNFSTAMAVMLRSLGVPARWVKGYAPGEQSLVNEQRKYTIRNNDAHSWVEVYFEGYGWLPFEPTPSFTQPLRVMPEKVNSDTSSSHPQESTVQESERETKTTSTTSSVAKTPTEPSKETPTTDSDAISVNWLFLGLFLLVVTGGFLLYRWSIYLTVLLMCFFTSDPIKHVYPYLLKKVNVVLNRSDSRPLQEYAAEVEKKIPAFHQTFSQLTQEYESYLYSNQKEKTGHQILLMKNAAKNICRWRFKQLFSISKK</sequence>
<name>R3TR74_9ENTE</name>
<feature type="transmembrane region" description="Helical" evidence="2">
    <location>
        <begin position="133"/>
        <end position="150"/>
    </location>
</feature>
<evidence type="ECO:0000313" key="4">
    <source>
        <dbReference type="EMBL" id="EOL44039.1"/>
    </source>
</evidence>
<keyword evidence="2" id="KW-0812">Transmembrane</keyword>
<organism evidence="4 5">
    <name type="scientific">Enterococcus phoeniculicola ATCC BAA-412</name>
    <dbReference type="NCBI Taxonomy" id="1158610"/>
    <lineage>
        <taxon>Bacteria</taxon>
        <taxon>Bacillati</taxon>
        <taxon>Bacillota</taxon>
        <taxon>Bacilli</taxon>
        <taxon>Lactobacillales</taxon>
        <taxon>Enterococcaceae</taxon>
        <taxon>Enterococcus</taxon>
    </lineage>
</organism>
<dbReference type="Gene3D" id="3.10.620.30">
    <property type="match status" value="1"/>
</dbReference>
<dbReference type="PANTHER" id="PTHR42736:SF1">
    <property type="entry name" value="PROTEIN-GLUTAMINE GAMMA-GLUTAMYLTRANSFERASE"/>
    <property type="match status" value="1"/>
</dbReference>
<dbReference type="eggNOG" id="COG1305">
    <property type="taxonomic scope" value="Bacteria"/>
</dbReference>
<feature type="domain" description="Transglutaminase-like" evidence="3">
    <location>
        <begin position="464"/>
        <end position="537"/>
    </location>
</feature>
<feature type="transmembrane region" description="Helical" evidence="2">
    <location>
        <begin position="9"/>
        <end position="30"/>
    </location>
</feature>
<dbReference type="HOGENOM" id="CLU_021791_2_0_9"/>
<feature type="transmembrane region" description="Helical" evidence="2">
    <location>
        <begin position="59"/>
        <end position="77"/>
    </location>
</feature>
<protein>
    <recommendedName>
        <fullName evidence="3">Transglutaminase-like domain-containing protein</fullName>
    </recommendedName>
</protein>
<feature type="compositionally biased region" description="Low complexity" evidence="1">
    <location>
        <begin position="573"/>
        <end position="594"/>
    </location>
</feature>
<evidence type="ECO:0000256" key="1">
    <source>
        <dbReference type="SAM" id="MobiDB-lite"/>
    </source>
</evidence>
<dbReference type="PATRIC" id="fig|1158610.3.peg.1658"/>